<feature type="transmembrane region" description="Helical" evidence="7">
    <location>
        <begin position="193"/>
        <end position="213"/>
    </location>
</feature>
<protein>
    <submittedName>
        <fullName evidence="9">Branched-chain amino acid ABC transporter permease</fullName>
    </submittedName>
    <submittedName>
        <fullName evidence="8">Branched-chain amino acid transport system permease protein</fullName>
    </submittedName>
</protein>
<evidence type="ECO:0000313" key="10">
    <source>
        <dbReference type="Proteomes" id="UP000247602"/>
    </source>
</evidence>
<keyword evidence="4 7" id="KW-1133">Transmembrane helix</keyword>
<dbReference type="GO" id="GO:0005886">
    <property type="term" value="C:plasma membrane"/>
    <property type="evidence" value="ECO:0007669"/>
    <property type="project" value="UniProtKB-SubCell"/>
</dbReference>
<organism evidence="9 10">
    <name type="scientific">Modestobacter versicolor</name>
    <dbReference type="NCBI Taxonomy" id="429133"/>
    <lineage>
        <taxon>Bacteria</taxon>
        <taxon>Bacillati</taxon>
        <taxon>Actinomycetota</taxon>
        <taxon>Actinomycetes</taxon>
        <taxon>Geodermatophilales</taxon>
        <taxon>Geodermatophilaceae</taxon>
        <taxon>Modestobacter</taxon>
    </lineage>
</organism>
<sequence>MATDVSTPTGSTLATPQRTVPPLRLVGSRAGRIGVLVFIVLVIAVPLNMTSTYWLGILNAAGVAAIAAVGLNVLTGYAGQLSLGHAFFVGLGAFVAQWVGGILDLPMVLWLPAAGIAAGLVGAAVAPFALRLRGPYLMIVSLALVFIGIYVARNLRSITGGNEGTIVEARATLGPIDFEELTLGTLVFAREQGLFILIWAVLGLVLLVVANVMRTRGGRAMQAVRDHDVAAEVLGVRMMRTQTNAFVLASALGGIAGGLLAVNLEYIRPDSFNIDLSVQYLAIIVIGGLASLWGPVLGAVFVTLVPVFVDQFATSLPFMAQGGNAGLTTTDLSLILYGAMIVVFLLAEPKGLVATLGRIRRAVRPSGGTAGRPPRTTHREDTQ</sequence>
<reference evidence="9 10" key="1">
    <citation type="submission" date="2018-06" db="EMBL/GenBank/DDBJ databases">
        <title>Draft genome sequence of Modestobacter versicolor CP153-2.</title>
        <authorList>
            <person name="Gundlapally S.R."/>
        </authorList>
    </citation>
    <scope>NUCLEOTIDE SEQUENCE [LARGE SCALE GENOMIC DNA]</scope>
    <source>
        <strain evidence="9 10">CP153-2</strain>
    </source>
</reference>
<proteinExistence type="predicted"/>
<keyword evidence="3 7" id="KW-0812">Transmembrane</keyword>
<keyword evidence="5 7" id="KW-0472">Membrane</keyword>
<evidence type="ECO:0000256" key="1">
    <source>
        <dbReference type="ARBA" id="ARBA00004651"/>
    </source>
</evidence>
<feature type="transmembrane region" description="Helical" evidence="7">
    <location>
        <begin position="86"/>
        <end position="103"/>
    </location>
</feature>
<reference evidence="8 11" key="2">
    <citation type="submission" date="2020-08" db="EMBL/GenBank/DDBJ databases">
        <title>Sequencing the genomes of 1000 actinobacteria strains.</title>
        <authorList>
            <person name="Klenk H.-P."/>
        </authorList>
    </citation>
    <scope>NUCLEOTIDE SEQUENCE [LARGE SCALE GENOMIC DNA]</scope>
    <source>
        <strain evidence="8 11">DSM 16678</strain>
    </source>
</reference>
<dbReference type="AlphaFoldDB" id="A0A323VCX0"/>
<dbReference type="PANTHER" id="PTHR30482:SF5">
    <property type="entry name" value="ABC TRANSPORTER PERMEASE PROTEIN"/>
    <property type="match status" value="1"/>
</dbReference>
<feature type="transmembrane region" description="Helical" evidence="7">
    <location>
        <begin position="279"/>
        <end position="309"/>
    </location>
</feature>
<dbReference type="Proteomes" id="UP000247602">
    <property type="component" value="Unassembled WGS sequence"/>
</dbReference>
<evidence type="ECO:0000256" key="5">
    <source>
        <dbReference type="ARBA" id="ARBA00023136"/>
    </source>
</evidence>
<evidence type="ECO:0000256" key="2">
    <source>
        <dbReference type="ARBA" id="ARBA00022475"/>
    </source>
</evidence>
<evidence type="ECO:0000256" key="7">
    <source>
        <dbReference type="SAM" id="Phobius"/>
    </source>
</evidence>
<evidence type="ECO:0000256" key="3">
    <source>
        <dbReference type="ARBA" id="ARBA00022692"/>
    </source>
</evidence>
<feature type="transmembrane region" description="Helical" evidence="7">
    <location>
        <begin position="30"/>
        <end position="47"/>
    </location>
</feature>
<dbReference type="OrthoDB" id="9814461at2"/>
<dbReference type="InterPro" id="IPR001851">
    <property type="entry name" value="ABC_transp_permease"/>
</dbReference>
<dbReference type="EMBL" id="JACIBU010000001">
    <property type="protein sequence ID" value="MBB3674817.1"/>
    <property type="molecule type" value="Genomic_DNA"/>
</dbReference>
<gene>
    <name evidence="9" type="ORF">DMO24_12165</name>
    <name evidence="8" type="ORF">FHX36_000552</name>
</gene>
<dbReference type="InterPro" id="IPR043428">
    <property type="entry name" value="LivM-like"/>
</dbReference>
<evidence type="ECO:0000313" key="11">
    <source>
        <dbReference type="Proteomes" id="UP000580718"/>
    </source>
</evidence>
<keyword evidence="10" id="KW-1185">Reference proteome</keyword>
<dbReference type="GO" id="GO:0015658">
    <property type="term" value="F:branched-chain amino acid transmembrane transporter activity"/>
    <property type="evidence" value="ECO:0007669"/>
    <property type="project" value="InterPro"/>
</dbReference>
<keyword evidence="2" id="KW-1003">Cell membrane</keyword>
<feature type="region of interest" description="Disordered" evidence="6">
    <location>
        <begin position="364"/>
        <end position="383"/>
    </location>
</feature>
<accession>A0A323VCX0</accession>
<dbReference type="Pfam" id="PF02653">
    <property type="entry name" value="BPD_transp_2"/>
    <property type="match status" value="1"/>
</dbReference>
<feature type="transmembrane region" description="Helical" evidence="7">
    <location>
        <begin position="53"/>
        <end position="74"/>
    </location>
</feature>
<dbReference type="EMBL" id="QKNV01000117">
    <property type="protein sequence ID" value="PZA21076.1"/>
    <property type="molecule type" value="Genomic_DNA"/>
</dbReference>
<evidence type="ECO:0000256" key="4">
    <source>
        <dbReference type="ARBA" id="ARBA00022989"/>
    </source>
</evidence>
<feature type="transmembrane region" description="Helical" evidence="7">
    <location>
        <begin position="109"/>
        <end position="129"/>
    </location>
</feature>
<evidence type="ECO:0000313" key="8">
    <source>
        <dbReference type="EMBL" id="MBB3674817.1"/>
    </source>
</evidence>
<dbReference type="RefSeq" id="WP_110552531.1">
    <property type="nucleotide sequence ID" value="NZ_JACIBU010000001.1"/>
</dbReference>
<name>A0A323VCX0_9ACTN</name>
<dbReference type="PANTHER" id="PTHR30482">
    <property type="entry name" value="HIGH-AFFINITY BRANCHED-CHAIN AMINO ACID TRANSPORT SYSTEM PERMEASE"/>
    <property type="match status" value="1"/>
</dbReference>
<evidence type="ECO:0000256" key="6">
    <source>
        <dbReference type="SAM" id="MobiDB-lite"/>
    </source>
</evidence>
<feature type="transmembrane region" description="Helical" evidence="7">
    <location>
        <begin position="136"/>
        <end position="152"/>
    </location>
</feature>
<feature type="transmembrane region" description="Helical" evidence="7">
    <location>
        <begin position="330"/>
        <end position="347"/>
    </location>
</feature>
<evidence type="ECO:0000313" key="9">
    <source>
        <dbReference type="EMBL" id="PZA21076.1"/>
    </source>
</evidence>
<comment type="subcellular location">
    <subcellularLocation>
        <location evidence="1">Cell membrane</location>
        <topology evidence="1">Multi-pass membrane protein</topology>
    </subcellularLocation>
</comment>
<dbReference type="Proteomes" id="UP000580718">
    <property type="component" value="Unassembled WGS sequence"/>
</dbReference>
<dbReference type="CDD" id="cd06581">
    <property type="entry name" value="TM_PBP1_LivM_like"/>
    <property type="match status" value="1"/>
</dbReference>
<feature type="transmembrane region" description="Helical" evidence="7">
    <location>
        <begin position="245"/>
        <end position="267"/>
    </location>
</feature>
<comment type="caution">
    <text evidence="9">The sequence shown here is derived from an EMBL/GenBank/DDBJ whole genome shotgun (WGS) entry which is preliminary data.</text>
</comment>